<organism evidence="10 11">
    <name type="scientific">Neisseria meningitidis serogroup B</name>
    <dbReference type="NCBI Taxonomy" id="491"/>
    <lineage>
        <taxon>Bacteria</taxon>
        <taxon>Pseudomonadati</taxon>
        <taxon>Pseudomonadota</taxon>
        <taxon>Betaproteobacteria</taxon>
        <taxon>Neisseriales</taxon>
        <taxon>Neisseriaceae</taxon>
        <taxon>Neisseria</taxon>
    </lineage>
</organism>
<sequence length="154" mass="17339">MKCPFCTHPDTRVADSRLMEERNAVRRRRHCPNCGKRFGTLETAELKMPAVIGPDKKRSPFNAQRLRNDLTAAARKSALTPEQIDETVRLTEHRLYTSGLRDIPSAELADMVLKELLEHNTEAAVRFAALHKRFDNPADFASWLAQAVKTGGKA</sequence>
<evidence type="ECO:0000256" key="5">
    <source>
        <dbReference type="ARBA" id="ARBA00023015"/>
    </source>
</evidence>
<keyword evidence="5 8" id="KW-0805">Transcription regulation</keyword>
<evidence type="ECO:0000313" key="11">
    <source>
        <dbReference type="Proteomes" id="UP000182715"/>
    </source>
</evidence>
<evidence type="ECO:0000313" key="10">
    <source>
        <dbReference type="EMBL" id="CRY99334.1"/>
    </source>
</evidence>
<evidence type="ECO:0000256" key="2">
    <source>
        <dbReference type="ARBA" id="ARBA00022741"/>
    </source>
</evidence>
<dbReference type="Proteomes" id="UP000182715">
    <property type="component" value="Unassembled WGS sequence"/>
</dbReference>
<protein>
    <recommendedName>
        <fullName evidence="8">Transcriptional repressor NrdR</fullName>
    </recommendedName>
</protein>
<keyword evidence="8" id="KW-0479">Metal-binding</keyword>
<evidence type="ECO:0000256" key="8">
    <source>
        <dbReference type="HAMAP-Rule" id="MF_00440"/>
    </source>
</evidence>
<dbReference type="InterPro" id="IPR003796">
    <property type="entry name" value="RNR_NrdR-like"/>
</dbReference>
<keyword evidence="2 8" id="KW-0547">Nucleotide-binding</keyword>
<dbReference type="PANTHER" id="PTHR30455">
    <property type="entry name" value="TRANSCRIPTIONAL REPRESSOR NRDR"/>
    <property type="match status" value="1"/>
</dbReference>
<dbReference type="PANTHER" id="PTHR30455:SF2">
    <property type="entry name" value="TRANSCRIPTIONAL REPRESSOR NRDR"/>
    <property type="match status" value="1"/>
</dbReference>
<dbReference type="Pfam" id="PF22811">
    <property type="entry name" value="Zn_ribbon_NrdR"/>
    <property type="match status" value="1"/>
</dbReference>
<name>A0A0H5QBH7_NEIMI</name>
<keyword evidence="8" id="KW-0862">Zinc</keyword>
<dbReference type="EMBL" id="CVTF01000065">
    <property type="protein sequence ID" value="CRY99334.1"/>
    <property type="molecule type" value="Genomic_DNA"/>
</dbReference>
<comment type="cofactor">
    <cofactor evidence="8">
        <name>Zn(2+)</name>
        <dbReference type="ChEBI" id="CHEBI:29105"/>
    </cofactor>
    <text evidence="8">Binds 1 zinc ion.</text>
</comment>
<evidence type="ECO:0000256" key="6">
    <source>
        <dbReference type="ARBA" id="ARBA00023125"/>
    </source>
</evidence>
<dbReference type="AlphaFoldDB" id="A0A0H5QBH7"/>
<proteinExistence type="inferred from homology"/>
<dbReference type="PROSITE" id="PS51161">
    <property type="entry name" value="ATP_CONE"/>
    <property type="match status" value="1"/>
</dbReference>
<evidence type="ECO:0000259" key="9">
    <source>
        <dbReference type="PROSITE" id="PS51161"/>
    </source>
</evidence>
<dbReference type="GO" id="GO:0008270">
    <property type="term" value="F:zinc ion binding"/>
    <property type="evidence" value="ECO:0007669"/>
    <property type="project" value="UniProtKB-UniRule"/>
</dbReference>
<comment type="function">
    <text evidence="8">Negatively regulates transcription of bacterial ribonucleotide reductase nrd genes and operons by binding to NrdR-boxes.</text>
</comment>
<evidence type="ECO:0000256" key="7">
    <source>
        <dbReference type="ARBA" id="ARBA00023163"/>
    </source>
</evidence>
<keyword evidence="7 8" id="KW-0804">Transcription</keyword>
<keyword evidence="3 8" id="KW-0863">Zinc-finger</keyword>
<dbReference type="GO" id="GO:0003677">
    <property type="term" value="F:DNA binding"/>
    <property type="evidence" value="ECO:0007669"/>
    <property type="project" value="UniProtKB-KW"/>
</dbReference>
<dbReference type="Pfam" id="PF03477">
    <property type="entry name" value="ATP-cone"/>
    <property type="match status" value="1"/>
</dbReference>
<gene>
    <name evidence="8" type="primary">nrdR</name>
</gene>
<dbReference type="GO" id="GO:0045892">
    <property type="term" value="P:negative regulation of DNA-templated transcription"/>
    <property type="evidence" value="ECO:0007669"/>
    <property type="project" value="UniProtKB-UniRule"/>
</dbReference>
<keyword evidence="4 8" id="KW-0067">ATP-binding</keyword>
<dbReference type="GO" id="GO:0005524">
    <property type="term" value="F:ATP binding"/>
    <property type="evidence" value="ECO:0007669"/>
    <property type="project" value="UniProtKB-UniRule"/>
</dbReference>
<feature type="domain" description="ATP-cone" evidence="9">
    <location>
        <begin position="49"/>
        <end position="139"/>
    </location>
</feature>
<evidence type="ECO:0000256" key="1">
    <source>
        <dbReference type="ARBA" id="ARBA00022491"/>
    </source>
</evidence>
<evidence type="ECO:0000256" key="3">
    <source>
        <dbReference type="ARBA" id="ARBA00022771"/>
    </source>
</evidence>
<dbReference type="HAMAP" id="MF_00440">
    <property type="entry name" value="NrdR"/>
    <property type="match status" value="1"/>
</dbReference>
<keyword evidence="6 8" id="KW-0238">DNA-binding</keyword>
<dbReference type="InterPro" id="IPR005144">
    <property type="entry name" value="ATP-cone_dom"/>
</dbReference>
<accession>A0A0H5QBH7</accession>
<comment type="similarity">
    <text evidence="8">Belongs to the NrdR family.</text>
</comment>
<feature type="zinc finger region" evidence="8">
    <location>
        <begin position="3"/>
        <end position="34"/>
    </location>
</feature>
<dbReference type="InterPro" id="IPR055173">
    <property type="entry name" value="NrdR-like_N"/>
</dbReference>
<evidence type="ECO:0000256" key="4">
    <source>
        <dbReference type="ARBA" id="ARBA00022840"/>
    </source>
</evidence>
<keyword evidence="1 8" id="KW-0678">Repressor</keyword>
<reference evidence="10 11" key="1">
    <citation type="submission" date="2014-11" db="EMBL/GenBank/DDBJ databases">
        <authorList>
            <person name="Diene M.Seydina."/>
        </authorList>
    </citation>
    <scope>NUCLEOTIDE SEQUENCE [LARGE SCALE GENOMIC DNA]</scope>
    <source>
        <strain evidence="10 11">Neisseria meningitidis CHUV</strain>
    </source>
</reference>